<evidence type="ECO:0000313" key="1">
    <source>
        <dbReference type="EMBL" id="VDM98251.1"/>
    </source>
</evidence>
<dbReference type="OMA" id="ILGCMDD"/>
<dbReference type="Proteomes" id="UP000276776">
    <property type="component" value="Unassembled WGS sequence"/>
</dbReference>
<protein>
    <submittedName>
        <fullName evidence="3">TGF_BETA_2 domain-containing protein</fullName>
    </submittedName>
</protein>
<gene>
    <name evidence="1" type="ORF">TCLT_LOCUS2345</name>
</gene>
<evidence type="ECO:0000313" key="2">
    <source>
        <dbReference type="Proteomes" id="UP000276776"/>
    </source>
</evidence>
<keyword evidence="2" id="KW-1185">Reference proteome</keyword>
<name>A0A0N5CQ44_THECL</name>
<sequence length="195" mass="22495">MDGICLSDKIKAIESANEIESKESSTSLASIACYDHFGRPFPGFLCPLIKIIAHEYGRWRSKVKENLTCEDLMNLNTHPCDHNTSSCVVVALPNSHLILGCMDDHTGKFVAPHNWQRTKHKNYLLDFRVDNPFPLLQHCRRDKNDQPVCMRNNLFYRKFPILQQFTCCCKGDFCADALFDQVCLSHLRQKTYAYF</sequence>
<dbReference type="OrthoDB" id="5822965at2759"/>
<dbReference type="WBParaSite" id="TCLT_0000234401-mRNA-1">
    <property type="protein sequence ID" value="TCLT_0000234401-mRNA-1"/>
    <property type="gene ID" value="TCLT_0000234401"/>
</dbReference>
<evidence type="ECO:0000313" key="3">
    <source>
        <dbReference type="WBParaSite" id="TCLT_0000234401-mRNA-1"/>
    </source>
</evidence>
<accession>A0A0N5CQ44</accession>
<reference evidence="3" key="1">
    <citation type="submission" date="2017-02" db="UniProtKB">
        <authorList>
            <consortium name="WormBaseParasite"/>
        </authorList>
    </citation>
    <scope>IDENTIFICATION</scope>
</reference>
<proteinExistence type="predicted"/>
<organism evidence="3">
    <name type="scientific">Thelazia callipaeda</name>
    <name type="common">Oriental eyeworm</name>
    <name type="synonym">Parasitic nematode</name>
    <dbReference type="NCBI Taxonomy" id="103827"/>
    <lineage>
        <taxon>Eukaryota</taxon>
        <taxon>Metazoa</taxon>
        <taxon>Ecdysozoa</taxon>
        <taxon>Nematoda</taxon>
        <taxon>Chromadorea</taxon>
        <taxon>Rhabditida</taxon>
        <taxon>Spirurina</taxon>
        <taxon>Spiruromorpha</taxon>
        <taxon>Thelazioidea</taxon>
        <taxon>Thelaziidae</taxon>
        <taxon>Thelazia</taxon>
    </lineage>
</organism>
<dbReference type="EMBL" id="UYYF01000461">
    <property type="protein sequence ID" value="VDM98251.1"/>
    <property type="molecule type" value="Genomic_DNA"/>
</dbReference>
<dbReference type="AlphaFoldDB" id="A0A0N5CQ44"/>
<reference evidence="1 2" key="2">
    <citation type="submission" date="2018-11" db="EMBL/GenBank/DDBJ databases">
        <authorList>
            <consortium name="Pathogen Informatics"/>
        </authorList>
    </citation>
    <scope>NUCLEOTIDE SEQUENCE [LARGE SCALE GENOMIC DNA]</scope>
</reference>